<dbReference type="VEuPathDB" id="FungiDB:RhiirFUN_011551"/>
<dbReference type="HOGENOM" id="CLU_2098089_0_0_1"/>
<accession>U9UQZ3</accession>
<dbReference type="AlphaFoldDB" id="U9UQZ3"/>
<proteinExistence type="predicted"/>
<gene>
    <name evidence="2" type="ORF">GLOINDRAFT_91228</name>
</gene>
<evidence type="ECO:0000256" key="1">
    <source>
        <dbReference type="SAM" id="MobiDB-lite"/>
    </source>
</evidence>
<feature type="region of interest" description="Disordered" evidence="1">
    <location>
        <begin position="48"/>
        <end position="71"/>
    </location>
</feature>
<reference evidence="2" key="1">
    <citation type="submission" date="2013-07" db="EMBL/GenBank/DDBJ databases">
        <title>The genome of an arbuscular mycorrhizal fungus provides insights into the evolution of the oldest plant symbiosis.</title>
        <authorList>
            <consortium name="DOE Joint Genome Institute"/>
            <person name="Tisserant E."/>
            <person name="Malbreil M."/>
            <person name="Kuo A."/>
            <person name="Kohler A."/>
            <person name="Symeonidi A."/>
            <person name="Balestrini R."/>
            <person name="Charron P."/>
            <person name="Duensing N."/>
            <person name="Frei-dit-Frey N."/>
            <person name="Gianinazzi-Pearson V."/>
            <person name="Gilbert B."/>
            <person name="Handa Y."/>
            <person name="Hijri M."/>
            <person name="Kaul R."/>
            <person name="Kawaguchi M."/>
            <person name="Krajinski F."/>
            <person name="Lammers P."/>
            <person name="Lapierre D."/>
            <person name="Masclaux F.G."/>
            <person name="Murat C."/>
            <person name="Morin E."/>
            <person name="Ndikumana S."/>
            <person name="Pagni M."/>
            <person name="Petitpierre D."/>
            <person name="Requena N."/>
            <person name="Rosikiewicz P."/>
            <person name="Riley R."/>
            <person name="Saito K."/>
            <person name="San Clemente H."/>
            <person name="Shapiro H."/>
            <person name="van Tuinen D."/>
            <person name="Becard G."/>
            <person name="Bonfante P."/>
            <person name="Paszkowski U."/>
            <person name="Shachar-Hill Y."/>
            <person name="Young J.P."/>
            <person name="Sanders I.R."/>
            <person name="Henrissat B."/>
            <person name="Rensing S.A."/>
            <person name="Grigoriev I.V."/>
            <person name="Corradi N."/>
            <person name="Roux C."/>
            <person name="Martin F."/>
        </authorList>
    </citation>
    <scope>NUCLEOTIDE SEQUENCE</scope>
    <source>
        <strain evidence="2">DAOM 197198</strain>
    </source>
</reference>
<protein>
    <submittedName>
        <fullName evidence="2">Uncharacterized protein</fullName>
    </submittedName>
</protein>
<organism evidence="2">
    <name type="scientific">Rhizophagus irregularis (strain DAOM 181602 / DAOM 197198 / MUCL 43194)</name>
    <name type="common">Arbuscular mycorrhizal fungus</name>
    <name type="synonym">Glomus intraradices</name>
    <dbReference type="NCBI Taxonomy" id="747089"/>
    <lineage>
        <taxon>Eukaryota</taxon>
        <taxon>Fungi</taxon>
        <taxon>Fungi incertae sedis</taxon>
        <taxon>Mucoromycota</taxon>
        <taxon>Glomeromycotina</taxon>
        <taxon>Glomeromycetes</taxon>
        <taxon>Glomerales</taxon>
        <taxon>Glomeraceae</taxon>
        <taxon>Rhizophagus</taxon>
    </lineage>
</organism>
<sequence length="116" mass="13488">MTLPMAMSFELVLEYKLDDQFNATLIVTDLEENSRLKLDLIIVFEKTQKSSNKDQVSSTKKRPRCLAEKEHESQKTKVFWVYLRSLNSKPANDISAIRIKGNKPIYRLSWLLNPLS</sequence>
<evidence type="ECO:0000313" key="2">
    <source>
        <dbReference type="EMBL" id="ESA22849.1"/>
    </source>
</evidence>
<name>U9UQZ3_RHIID</name>
<dbReference type="EMBL" id="KI275246">
    <property type="protein sequence ID" value="ESA22849.1"/>
    <property type="molecule type" value="Genomic_DNA"/>
</dbReference>